<name>A0A8S5LWS3_9CAUD</name>
<accession>A0A8S5LWS3</accession>
<reference evidence="1" key="1">
    <citation type="journal article" date="2021" name="Proc. Natl. Acad. Sci. U.S.A.">
        <title>A Catalog of Tens of Thousands of Viruses from Human Metagenomes Reveals Hidden Associations with Chronic Diseases.</title>
        <authorList>
            <person name="Tisza M.J."/>
            <person name="Buck C.B."/>
        </authorList>
    </citation>
    <scope>NUCLEOTIDE SEQUENCE</scope>
    <source>
        <strain evidence="1">CtRiO19</strain>
    </source>
</reference>
<organism evidence="1">
    <name type="scientific">Siphoviridae sp. ctRiO19</name>
    <dbReference type="NCBI Taxonomy" id="2826337"/>
    <lineage>
        <taxon>Viruses</taxon>
        <taxon>Duplodnaviria</taxon>
        <taxon>Heunggongvirae</taxon>
        <taxon>Uroviricota</taxon>
        <taxon>Caudoviricetes</taxon>
    </lineage>
</organism>
<proteinExistence type="predicted"/>
<protein>
    <submittedName>
        <fullName evidence="1">Uncharacterized protein</fullName>
    </submittedName>
</protein>
<sequence>MKTPKYCNRKLNFIKRINNLYLFEDPKTKIKTTFTLVQLAEFNRKAREILVKQNINNNIFYCENRNKKIEKEQNIETTRNKEPLGEKIYNYLIKNPSKTGKQICQDLNIGSITKIPGIIRGHNSRRKNEYKQILHTKQKTGKSGNNINIYYVEV</sequence>
<evidence type="ECO:0000313" key="1">
    <source>
        <dbReference type="EMBL" id="DAD74470.1"/>
    </source>
</evidence>
<dbReference type="EMBL" id="BK014760">
    <property type="protein sequence ID" value="DAD74470.1"/>
    <property type="molecule type" value="Genomic_DNA"/>
</dbReference>